<comment type="catalytic activity">
    <reaction evidence="9">
        <text>DNA(n) + a 2'-deoxyribonucleoside 5'-triphosphate = DNA(n+1) + diphosphate</text>
        <dbReference type="Rhea" id="RHEA:22508"/>
        <dbReference type="Rhea" id="RHEA-COMP:17339"/>
        <dbReference type="Rhea" id="RHEA-COMP:17340"/>
        <dbReference type="ChEBI" id="CHEBI:33019"/>
        <dbReference type="ChEBI" id="CHEBI:61560"/>
        <dbReference type="ChEBI" id="CHEBI:173112"/>
        <dbReference type="EC" id="2.7.7.7"/>
    </reaction>
</comment>
<feature type="compositionally biased region" description="Basic residues" evidence="11">
    <location>
        <begin position="443"/>
        <end position="457"/>
    </location>
</feature>
<feature type="region of interest" description="Disordered" evidence="11">
    <location>
        <begin position="587"/>
        <end position="640"/>
    </location>
</feature>
<dbReference type="SUPFAM" id="SSF47802">
    <property type="entry name" value="DNA polymerase beta, N-terminal domain-like"/>
    <property type="match status" value="1"/>
</dbReference>
<keyword evidence="4" id="KW-0548">Nucleotidyltransferase</keyword>
<keyword evidence="6" id="KW-0227">DNA damage</keyword>
<evidence type="ECO:0000256" key="12">
    <source>
        <dbReference type="SAM" id="Phobius"/>
    </source>
</evidence>
<feature type="transmembrane region" description="Helical" evidence="12">
    <location>
        <begin position="70"/>
        <end position="88"/>
    </location>
</feature>
<dbReference type="PANTHER" id="PTHR11276:SF28">
    <property type="entry name" value="DNA POLYMERASE LAMBDA"/>
    <property type="match status" value="1"/>
</dbReference>
<dbReference type="Pfam" id="PF14792">
    <property type="entry name" value="DNA_pol_B_palm"/>
    <property type="match status" value="1"/>
</dbReference>
<feature type="transmembrane region" description="Helical" evidence="12">
    <location>
        <begin position="1267"/>
        <end position="1290"/>
    </location>
</feature>
<dbReference type="InterPro" id="IPR029398">
    <property type="entry name" value="PolB_thumb"/>
</dbReference>
<dbReference type="InterPro" id="IPR018944">
    <property type="entry name" value="DNA_pol_lambd_fingers_domain"/>
</dbReference>
<dbReference type="Pfam" id="PF14791">
    <property type="entry name" value="DNA_pol_B_thumb"/>
    <property type="match status" value="1"/>
</dbReference>
<dbReference type="EMBL" id="CCYD01000667">
    <property type="protein sequence ID" value="CEG43550.1"/>
    <property type="molecule type" value="Genomic_DNA"/>
</dbReference>
<keyword evidence="12" id="KW-0472">Membrane</keyword>
<dbReference type="OrthoDB" id="205514at2759"/>
<keyword evidence="12" id="KW-0812">Transmembrane</keyword>
<dbReference type="Gene3D" id="3.30.460.10">
    <property type="entry name" value="Beta Polymerase, domain 2"/>
    <property type="match status" value="1"/>
</dbReference>
<feature type="region of interest" description="Disordered" evidence="11">
    <location>
        <begin position="433"/>
        <end position="459"/>
    </location>
</feature>
<dbReference type="GO" id="GO:0006303">
    <property type="term" value="P:double-strand break repair via nonhomologous end joining"/>
    <property type="evidence" value="ECO:0007669"/>
    <property type="project" value="TreeGrafter"/>
</dbReference>
<dbReference type="CDD" id="cd00141">
    <property type="entry name" value="NT_POLXc"/>
    <property type="match status" value="1"/>
</dbReference>
<keyword evidence="12" id="KW-1133">Transmembrane helix</keyword>
<keyword evidence="15" id="KW-1185">Reference proteome</keyword>
<dbReference type="FunFam" id="3.30.210.10:FF:000002">
    <property type="entry name" value="DNA polymerase"/>
    <property type="match status" value="1"/>
</dbReference>
<evidence type="ECO:0000256" key="9">
    <source>
        <dbReference type="ARBA" id="ARBA00049244"/>
    </source>
</evidence>
<feature type="domain" description="DNA-directed DNA polymerase X" evidence="13">
    <location>
        <begin position="706"/>
        <end position="1032"/>
    </location>
</feature>
<dbReference type="InterPro" id="IPR037160">
    <property type="entry name" value="DNA_Pol_thumb_sf"/>
</dbReference>
<dbReference type="Proteomes" id="UP000054928">
    <property type="component" value="Unassembled WGS sequence"/>
</dbReference>
<feature type="transmembrane region" description="Helical" evidence="12">
    <location>
        <begin position="266"/>
        <end position="288"/>
    </location>
</feature>
<dbReference type="PRINTS" id="PR00869">
    <property type="entry name" value="DNAPOLX"/>
</dbReference>
<proteinExistence type="predicted"/>
<dbReference type="EC" id="2.7.7.7" evidence="1"/>
<reference evidence="15" key="1">
    <citation type="submission" date="2014-09" db="EMBL/GenBank/DDBJ databases">
        <authorList>
            <person name="Sharma Rahul"/>
            <person name="Thines Marco"/>
        </authorList>
    </citation>
    <scope>NUCLEOTIDE SEQUENCE [LARGE SCALE GENOMIC DNA]</scope>
</reference>
<feature type="transmembrane region" description="Helical" evidence="12">
    <location>
        <begin position="238"/>
        <end position="260"/>
    </location>
</feature>
<feature type="transmembrane region" description="Helical" evidence="12">
    <location>
        <begin position="1189"/>
        <end position="1212"/>
    </location>
</feature>
<evidence type="ECO:0000313" key="14">
    <source>
        <dbReference type="EMBL" id="CEG43550.1"/>
    </source>
</evidence>
<evidence type="ECO:0000313" key="15">
    <source>
        <dbReference type="Proteomes" id="UP000054928"/>
    </source>
</evidence>
<feature type="transmembrane region" description="Helical" evidence="12">
    <location>
        <begin position="108"/>
        <end position="132"/>
    </location>
</feature>
<dbReference type="Gene3D" id="3.30.210.10">
    <property type="entry name" value="DNA polymerase, thumb domain"/>
    <property type="match status" value="1"/>
</dbReference>
<dbReference type="InterPro" id="IPR027421">
    <property type="entry name" value="DNA_pol_lamdba_lyase_dom_sf"/>
</dbReference>
<evidence type="ECO:0000259" key="13">
    <source>
        <dbReference type="SMART" id="SM00483"/>
    </source>
</evidence>
<dbReference type="GO" id="GO:0003887">
    <property type="term" value="F:DNA-directed DNA polymerase activity"/>
    <property type="evidence" value="ECO:0007669"/>
    <property type="project" value="UniProtKB-KW"/>
</dbReference>
<protein>
    <recommendedName>
        <fullName evidence="1">DNA-directed DNA polymerase</fullName>
        <ecNumber evidence="1">2.7.7.7</ecNumber>
    </recommendedName>
</protein>
<dbReference type="InterPro" id="IPR022312">
    <property type="entry name" value="DNA_pol_X"/>
</dbReference>
<dbReference type="SUPFAM" id="SSF81585">
    <property type="entry name" value="PsbU/PolX domain-like"/>
    <property type="match status" value="1"/>
</dbReference>
<evidence type="ECO:0000256" key="2">
    <source>
        <dbReference type="ARBA" id="ARBA00022634"/>
    </source>
</evidence>
<accession>A0A0P1AR42</accession>
<evidence type="ECO:0000256" key="3">
    <source>
        <dbReference type="ARBA" id="ARBA00022679"/>
    </source>
</evidence>
<keyword evidence="3" id="KW-0808">Transferase</keyword>
<dbReference type="InterPro" id="IPR002008">
    <property type="entry name" value="DNA_pol_X_beta-like"/>
</dbReference>
<feature type="transmembrane region" description="Helical" evidence="12">
    <location>
        <begin position="1146"/>
        <end position="1169"/>
    </location>
</feature>
<dbReference type="PRINTS" id="PR00870">
    <property type="entry name" value="DNAPOLXBETA"/>
</dbReference>
<dbReference type="InterPro" id="IPR002054">
    <property type="entry name" value="DNA-dir_DNA_pol_X"/>
</dbReference>
<evidence type="ECO:0000256" key="4">
    <source>
        <dbReference type="ARBA" id="ARBA00022695"/>
    </source>
</evidence>
<dbReference type="GO" id="GO:0005634">
    <property type="term" value="C:nucleus"/>
    <property type="evidence" value="ECO:0007669"/>
    <property type="project" value="TreeGrafter"/>
</dbReference>
<evidence type="ECO:0000256" key="6">
    <source>
        <dbReference type="ARBA" id="ARBA00022763"/>
    </source>
</evidence>
<dbReference type="SMART" id="SM00483">
    <property type="entry name" value="POLXc"/>
    <property type="match status" value="1"/>
</dbReference>
<keyword evidence="2" id="KW-0237">DNA synthesis</keyword>
<feature type="transmembrane region" description="Helical" evidence="12">
    <location>
        <begin position="1232"/>
        <end position="1255"/>
    </location>
</feature>
<organism evidence="14 15">
    <name type="scientific">Plasmopara halstedii</name>
    <name type="common">Downy mildew of sunflower</name>
    <dbReference type="NCBI Taxonomy" id="4781"/>
    <lineage>
        <taxon>Eukaryota</taxon>
        <taxon>Sar</taxon>
        <taxon>Stramenopiles</taxon>
        <taxon>Oomycota</taxon>
        <taxon>Peronosporomycetes</taxon>
        <taxon>Peronosporales</taxon>
        <taxon>Peronosporaceae</taxon>
        <taxon>Plasmopara</taxon>
    </lineage>
</organism>
<dbReference type="Gene3D" id="1.10.150.110">
    <property type="entry name" value="DNA polymerase beta, N-terminal domain-like"/>
    <property type="match status" value="1"/>
</dbReference>
<feature type="transmembrane region" description="Helical" evidence="12">
    <location>
        <begin position="210"/>
        <end position="229"/>
    </location>
</feature>
<dbReference type="Pfam" id="PF14716">
    <property type="entry name" value="HHH_8"/>
    <property type="match status" value="1"/>
</dbReference>
<sequence length="1314" mass="148963">MFAKIIFELHSSFADLQGSSVFRNLVIEQENVMWASTIFEVSSAAYELASVVTDVILNYEYINRKWLEEYILSIVFLGVNGIVMGLVGLCIDHGYPNRFFYNKLINRVFGFCIGLLQMRVFIETIYTAILTLKSGKANKFVQRGENSTENADNSHVVTVGGHVVNDALREKARQELLCLTFIQAIVRDVPLFVLQANATIHYRKWRLIDLFTVITTFISLSYGIAAFIAKEDGNCMKFFAFVFLVGQFVFRLGAILLLAMTKGFAILVYGIVIILFAILWTAKLRLAYPSFRLIDQLPRAMIFFPLFTLFVIDGTRLTAEYGSAVSALQSKKLCCPRRQSNSTYQSEVVMHPIAIKLLSAQQKRKFFDQIDELSRLSRHRRMKSDALVNSEIIETSSGTRRQATACFSEAEKELQSKFLEGTRNMRDLEKPGALQQDQQNQASRKHKPDGPHSKKSQRVAATTIVDSSSLLLCDKKVLLVPIGPDMGRKRVAVLQSIIENLGGILLELTLKTGSRAAVGSGGAAIVKWDEVSLVIASALLTREKATDFLGIENFPPPKIEVYTPEWLVYLQQQHNFPPAGSMLTWSEKQQIQEAKRHEQHCQQVAKQRVERKRRGDDSDSDEGSDLENSGTRQIVRAPPVLIDSEEIRKQQQQLSEKGRKLVEERTPIFYRNNPGFRPINETAVPDSKIVKGEGFICQQSSAVQQNLNAHLTDPLEELMEFFDVERDVWRQYMYKKVVSSLKATRHRVCTVKDIKDMRWVKGRLRDKIIEILETGRLSKLDVKKSNPRLCALVEIARVWGVGPVTAAKLYGQGYKSVADLRKPAAAEVLTAQQQIGVKHYEDILLKIPRAEVHQIEQIVSDEVHKMIPNAIAVACGSYRRGKLSSGDCDILVTDPDADTCDILPDLLKRLHASGFLTDDLTHFQKQKNGGCDTYMGVCRLSKNLPHRRLDIKVYPRLFFGFAILYFTGSDHFNRSMRLYANKNGWSLSDRALTRVVRVNTTKVRLGDSVVCESEVDVFIALGLEYKDPTERNCFDIKFIEEDEAKPNNLDLAMPLFLANLAMSSYFLALCYVLITAMTVNKYLEANADLPTGISGVNPWTQGKLPPNFRGDDPEYTDEAPRVWAEAFQSSRRHWFSAAVFRRKWMIFYLVFNGGLYLTQLVLYASLFLIDKNGIFDDEKQNHLSFIPAMIFYLVAAADLFLPIIIFSTWLYLTLSLSGFPLKSRSAQIRLQLVGRLVMAWSFGRILYSVMTLLTFTKGWFNVHRENASTQAMLLVIVFFAAELTPIYLTLDKRLLAVLSVEEYEPLLEGSEVYR</sequence>
<dbReference type="InterPro" id="IPR028207">
    <property type="entry name" value="DNA_pol_B_palm_palm"/>
</dbReference>
<evidence type="ECO:0000256" key="7">
    <source>
        <dbReference type="ARBA" id="ARBA00022932"/>
    </source>
</evidence>
<dbReference type="PANTHER" id="PTHR11276">
    <property type="entry name" value="DNA POLYMERASE TYPE-X FAMILY MEMBER"/>
    <property type="match status" value="1"/>
</dbReference>
<dbReference type="InterPro" id="IPR010996">
    <property type="entry name" value="HHH_MUS81"/>
</dbReference>
<dbReference type="GO" id="GO:0003677">
    <property type="term" value="F:DNA binding"/>
    <property type="evidence" value="ECO:0007669"/>
    <property type="project" value="InterPro"/>
</dbReference>
<dbReference type="InterPro" id="IPR043519">
    <property type="entry name" value="NT_sf"/>
</dbReference>
<evidence type="ECO:0000256" key="8">
    <source>
        <dbReference type="ARBA" id="ARBA00023204"/>
    </source>
</evidence>
<dbReference type="RefSeq" id="XP_024579919.1">
    <property type="nucleotide sequence ID" value="XM_024729553.1"/>
</dbReference>
<feature type="active site" description="Nucleophile; Schiff-base intermediate with DNA; for 5'-dRP lyase activity" evidence="10">
    <location>
        <position position="767"/>
    </location>
</feature>
<dbReference type="GeneID" id="36408797"/>
<evidence type="ECO:0000256" key="5">
    <source>
        <dbReference type="ARBA" id="ARBA00022705"/>
    </source>
</evidence>
<dbReference type="SUPFAM" id="SSF81301">
    <property type="entry name" value="Nucleotidyltransferase"/>
    <property type="match status" value="1"/>
</dbReference>
<keyword evidence="5" id="KW-0235">DNA replication</keyword>
<keyword evidence="7" id="KW-0239">DNA-directed DNA polymerase</keyword>
<evidence type="ECO:0000256" key="11">
    <source>
        <dbReference type="SAM" id="MobiDB-lite"/>
    </source>
</evidence>
<evidence type="ECO:0000256" key="1">
    <source>
        <dbReference type="ARBA" id="ARBA00012417"/>
    </source>
</evidence>
<name>A0A0P1AR42_PLAHL</name>
<feature type="transmembrane region" description="Helical" evidence="12">
    <location>
        <begin position="1051"/>
        <end position="1074"/>
    </location>
</feature>
<evidence type="ECO:0000256" key="10">
    <source>
        <dbReference type="PIRSR" id="PIRSR622312-50"/>
    </source>
</evidence>
<dbReference type="STRING" id="4781.A0A0P1AR42"/>
<dbReference type="Pfam" id="PF10391">
    <property type="entry name" value="DNA_pol_lambd_f"/>
    <property type="match status" value="1"/>
</dbReference>
<keyword evidence="8" id="KW-0234">DNA repair</keyword>
<dbReference type="Gene3D" id="1.10.150.20">
    <property type="entry name" value="5' to 3' exonuclease, C-terminal subdomain"/>
    <property type="match status" value="1"/>
</dbReference>